<evidence type="ECO:0000313" key="1">
    <source>
        <dbReference type="EMBL" id="EYC07631.1"/>
    </source>
</evidence>
<protein>
    <submittedName>
        <fullName evidence="1">Uncharacterized protein</fullName>
    </submittedName>
</protein>
<dbReference type="AlphaFoldDB" id="A0A016TXZ4"/>
<organism evidence="1 2">
    <name type="scientific">Ancylostoma ceylanicum</name>
    <dbReference type="NCBI Taxonomy" id="53326"/>
    <lineage>
        <taxon>Eukaryota</taxon>
        <taxon>Metazoa</taxon>
        <taxon>Ecdysozoa</taxon>
        <taxon>Nematoda</taxon>
        <taxon>Chromadorea</taxon>
        <taxon>Rhabditida</taxon>
        <taxon>Rhabditina</taxon>
        <taxon>Rhabditomorpha</taxon>
        <taxon>Strongyloidea</taxon>
        <taxon>Ancylostomatidae</taxon>
        <taxon>Ancylostomatinae</taxon>
        <taxon>Ancylostoma</taxon>
    </lineage>
</organism>
<name>A0A016TXZ4_9BILA</name>
<sequence length="69" mass="7293">MLLDISVNVKDGDHVNETDHVIEIGEGGLDRVHEIAIVAEVVRATDIVGMIVIGVTGTETIATDDIVAK</sequence>
<evidence type="ECO:0000313" key="2">
    <source>
        <dbReference type="Proteomes" id="UP000024635"/>
    </source>
</evidence>
<gene>
    <name evidence="1" type="primary">Acey_s0069.g327</name>
    <name evidence="1" type="ORF">Y032_0069g327</name>
</gene>
<dbReference type="EMBL" id="JARK01001405">
    <property type="protein sequence ID" value="EYC07631.1"/>
    <property type="molecule type" value="Genomic_DNA"/>
</dbReference>
<comment type="caution">
    <text evidence="1">The sequence shown here is derived from an EMBL/GenBank/DDBJ whole genome shotgun (WGS) entry which is preliminary data.</text>
</comment>
<keyword evidence="2" id="KW-1185">Reference proteome</keyword>
<accession>A0A016TXZ4</accession>
<proteinExistence type="predicted"/>
<reference evidence="2" key="1">
    <citation type="journal article" date="2015" name="Nat. Genet.">
        <title>The genome and transcriptome of the zoonotic hookworm Ancylostoma ceylanicum identify infection-specific gene families.</title>
        <authorList>
            <person name="Schwarz E.M."/>
            <person name="Hu Y."/>
            <person name="Antoshechkin I."/>
            <person name="Miller M.M."/>
            <person name="Sternberg P.W."/>
            <person name="Aroian R.V."/>
        </authorList>
    </citation>
    <scope>NUCLEOTIDE SEQUENCE</scope>
    <source>
        <strain evidence="2">HY135</strain>
    </source>
</reference>
<dbReference type="Proteomes" id="UP000024635">
    <property type="component" value="Unassembled WGS sequence"/>
</dbReference>